<dbReference type="SMR" id="H8ZKS3"/>
<organism evidence="3">
    <name type="scientific">Williamsia sp. NRRL B-15444R</name>
    <dbReference type="NCBI Taxonomy" id="1093627"/>
    <lineage>
        <taxon>Bacteria</taxon>
        <taxon>Bacillati</taxon>
        <taxon>Actinomycetota</taxon>
        <taxon>Actinomycetes</taxon>
        <taxon>Mycobacteriales</taxon>
        <taxon>Nocardiaceae</taxon>
        <taxon>Williamsia</taxon>
    </lineage>
</organism>
<dbReference type="PANTHER" id="PTHR43794:SF11">
    <property type="entry name" value="AMIDOHYDROLASE-RELATED DOMAIN-CONTAINING PROTEIN"/>
    <property type="match status" value="1"/>
</dbReference>
<dbReference type="AlphaFoldDB" id="H8ZKS3"/>
<evidence type="ECO:0000256" key="1">
    <source>
        <dbReference type="ARBA" id="ARBA00022801"/>
    </source>
</evidence>
<name>H8ZKS3_9NOCA</name>
<dbReference type="InterPro" id="IPR050287">
    <property type="entry name" value="MTA/SAH_deaminase"/>
</dbReference>
<feature type="domain" description="Amidohydrolase-related" evidence="2">
    <location>
        <begin position="57"/>
        <end position="432"/>
    </location>
</feature>
<dbReference type="SUPFAM" id="SSF51556">
    <property type="entry name" value="Metallo-dependent hydrolases"/>
    <property type="match status" value="1"/>
</dbReference>
<dbReference type="Gene3D" id="2.30.40.10">
    <property type="entry name" value="Urease, subunit C, domain 1"/>
    <property type="match status" value="1"/>
</dbReference>
<evidence type="ECO:0000313" key="3">
    <source>
        <dbReference type="EMBL" id="AEX65045.1"/>
    </source>
</evidence>
<keyword evidence="1" id="KW-0378">Hydrolase</keyword>
<dbReference type="InterPro" id="IPR011059">
    <property type="entry name" value="Metal-dep_hydrolase_composite"/>
</dbReference>
<dbReference type="PANTHER" id="PTHR43794">
    <property type="entry name" value="AMINOHYDROLASE SSNA-RELATED"/>
    <property type="match status" value="1"/>
</dbReference>
<dbReference type="InterPro" id="IPR032466">
    <property type="entry name" value="Metal_Hydrolase"/>
</dbReference>
<sequence>MTRIAITGGRVLTMDPERRVLEPGTVVVEDQFIAQVGSPDDVDIRGAEIIDATGMAVLPGFVNTHTHVPQILLRGGASHDRNLLEWLHNVLYPGLAAYTDDDIRVGTLLYCAEALRSGITTVVDNEDVRPNDFARAGAAGIGAFTDAGIRAIYARMYFDAPRAELEELVATIHAKAPGAVRMDESASTDHVLADLDQLITRHDRTADGRIRVWPAPAIPFMVSEKGMKAAQEIAASRTDGWTMHVSEDPIEARVHSMNAPEYLHHLGCLDDRLLAAHCVHIDSRDIRLFRQHDVKISTQPVSNSYLAAGIAPVPEMLAHGVTVGIGTDDANCNDSVNLISDMKVLALIHRAAHRDASIITPEKIIEMATIDGARCIGMADQIGSLEAGKRADIITLDLRHAQTTPAHDLAATIVFQAYGNEVNDVLVNGSVVMRDRVLSFLPTPQEEKALYDDASERSAAMLARAGLTGTRTWQTLGS</sequence>
<gene>
    <name evidence="3" type="primary">trzA</name>
</gene>
<protein>
    <submittedName>
        <fullName evidence="3">Melamine deaminase</fullName>
    </submittedName>
</protein>
<dbReference type="CDD" id="cd01298">
    <property type="entry name" value="ATZ_TRZ_like"/>
    <property type="match status" value="1"/>
</dbReference>
<dbReference type="Gene3D" id="3.20.20.140">
    <property type="entry name" value="Metal-dependent hydrolases"/>
    <property type="match status" value="1"/>
</dbReference>
<dbReference type="GO" id="GO:0016810">
    <property type="term" value="F:hydrolase activity, acting on carbon-nitrogen (but not peptide) bonds"/>
    <property type="evidence" value="ECO:0007669"/>
    <property type="project" value="InterPro"/>
</dbReference>
<reference evidence="3" key="1">
    <citation type="journal article" date="2012" name="Appl. Environ. Microbiol.">
        <title>Plasmid localization and organization of melamine degradation genes in Rhodococcus sp. strain Mel.</title>
        <authorList>
            <person name="Dodge A.G."/>
            <person name="Wackett L.P."/>
            <person name="Sadowsky M.J."/>
        </authorList>
    </citation>
    <scope>NUCLEOTIDE SEQUENCE</scope>
    <source>
        <strain evidence="3">NRRL B-15444R</strain>
    </source>
</reference>
<proteinExistence type="predicted"/>
<dbReference type="Pfam" id="PF01979">
    <property type="entry name" value="Amidohydro_1"/>
    <property type="match status" value="1"/>
</dbReference>
<dbReference type="SUPFAM" id="SSF51338">
    <property type="entry name" value="Composite domain of metallo-dependent hydrolases"/>
    <property type="match status" value="1"/>
</dbReference>
<dbReference type="InterPro" id="IPR006680">
    <property type="entry name" value="Amidohydro-rel"/>
</dbReference>
<evidence type="ECO:0000259" key="2">
    <source>
        <dbReference type="Pfam" id="PF01979"/>
    </source>
</evidence>
<accession>H8ZKS3</accession>
<dbReference type="EMBL" id="JN241635">
    <property type="protein sequence ID" value="AEX65045.1"/>
    <property type="molecule type" value="Genomic_DNA"/>
</dbReference>